<feature type="signal peptide" evidence="1">
    <location>
        <begin position="1"/>
        <end position="36"/>
    </location>
</feature>
<proteinExistence type="predicted"/>
<evidence type="ECO:0000256" key="1">
    <source>
        <dbReference type="SAM" id="SignalP"/>
    </source>
</evidence>
<sequence>MYIYTKLKKQLVNLEVGAKQVMLLAFILLGISQAFAQVPTNDEPCNATTISAIALTPNAACTYQTFTNVDASNSTTTGIPNPTCANFTDADVWFTVTVPTSATAITVDTRNIGMSDGGMSLYTATGNCPNLTMTEIGCSDDGSTNPGMPRLTVNQPAGTVIYIRMWGFGGETGTFGICVTANIPPSNDECTAATNLTVNSNLTCTTVTGGTTLNATQSANTPIPTCAVAGAQNDDVWYTFTATGATHRVSLLNITGGSTAMVIAAYSGNCTSLTQIGCVAGNTLDLGGLTAGTVYYIRVYTNVTSNATANFNICVGTPPPPPANDNCTGAINAPVNAGYSCTNTISGTLTSATGSTGVPAPGCNATGANDDVWYSFVATNVEHRISFLNVTGTTTGITSLVYSGTCNALVQLACNGTNQYNVTGLTPGTTYYVRVYSTVATVGTTTDFTLCIGTPPPPPANDDCINAISAPVNPNYLCGSVTPGILTSATPSPATVPAPGCNAGGANDDVWFKFIATNTEHRISFLNIAGSATTITSLVYSGTCGSLVQLACNGTNQYNVTGLTVGDTYYVRVFSTDPTIGTETTFNLCIGTPPPPPSNDNCTGAISLTVNPNYLCGTTTLATLTSATLTTGVPVPSCNATGANDDVWFSFVATNTSHRISFLNVTGTTTAITSLVYSGTCGALTELICNGTNLYNVTGLIPGNTYYVRVFSTSTTVGTETVFNICIGTPPPPPANDNCTGAISLPVNANQLCGNTVLGSTAGATLSNTTPFPTCGVTNSWDDDVWYSFVATSNNHTVSLLNVTGTTTNMATAVYSGTCGNLIQIACTAADPNVINLSTLTPGNTYYVRVFTETTDGTEATFNICIGTPGPGAVCSSGNPFCSTSGVVYPSVTNQPSLGGGGVYGCLGSTPNPTWFAFQVSSPGNLVFQVSQTNTAGAGIDVDYAAWGPFTSQADGCTQIAAAGITPISCSYSTAAVETITIPNSIVGQWYVVLITNFNGGAGTISFNTTTGNVGATNCNIVCNTNAFNNGPICAGGGTFNLSATALPGSTFSWTGPNGFTSTQQNPTGIVAPTAPGNYTYTVTSTAGSVVCSGATTLIVTNPPAAPTVTSPVNYCQNSTATPLTATATGTNTLLWYTAATGGTGSTTAPTPTTATIGTTTYYVSQVAGQCESPRSAIVVNVTPSTTPAPTVVSPISYCQGATATALTATGTNLLWYTGATGGVGSTTAPTPSTANVGSTTYYVSQTIGTCESPRASIIVTINAASPNPTVVSPVAYCTGATAVPLSATGTNLLWYTTATGGTGSTTAPTPSTATAGTFVFYVTQQTGACPSARVPITVNVTATPVAPTVTSPVVYCQGATAVPLTATGTNLLWYTVATGGTGSATAPTPSTTTVGNTNFYVSATNGTCEGPRALITVTVNATPAAPTVTTPVVYCQGATAVPLTATGTNLLWYTTPTGGTGSATAPTPSTTTVGSTNYYVTQTNASNCQSTRALIVVTVNATPNAPTVTSPIAYCQNATAVPLTATGTNLLWYTTATGGTGSATAPTPSTTAGGSTTFYVSSTIGTCEGPRAAIVVNVTALPTAPSVTTPVVYCQGATAVPVTATGNGVLWYTTATGGTGSTTAPTPSTATPGTITYYASQFNGSCEGPRAAVVVTVNPTPGAPTVVTPVNICQGTTATALTATGTNLLWYTTATGSTGSATAPIPSTSTVGSTTYYVSQSTGTCEGPRAAIAVNITPALTVDAGPDVNIGYGLSTTLAGTATTGANYLWTANGPLALTSATILNPIANPLQTTIYTLTVSDPTNLCPSKSDNMTVTVIINCINVRNAFTPNGDGINDTWKVYDQAVCLKPNSVLVNVFNRYGSKVFESKNYTNTWDGTYKGKPVPDGTYYAVIEFTLFDGTKRFVKTDVTVLR</sequence>
<dbReference type="InterPro" id="IPR026341">
    <property type="entry name" value="T9SS_type_B"/>
</dbReference>
<feature type="domain" description="Fibronectin type-III" evidence="2">
    <location>
        <begin position="366"/>
        <end position="445"/>
    </location>
</feature>
<accession>A0ABV8QVJ7</accession>
<dbReference type="RefSeq" id="WP_379710739.1">
    <property type="nucleotide sequence ID" value="NZ_JBHSCZ010000004.1"/>
</dbReference>
<dbReference type="SMART" id="SM00060">
    <property type="entry name" value="FN3"/>
    <property type="match status" value="3"/>
</dbReference>
<evidence type="ECO:0000313" key="4">
    <source>
        <dbReference type="Proteomes" id="UP001595907"/>
    </source>
</evidence>
<dbReference type="InterPro" id="IPR003961">
    <property type="entry name" value="FN3_dom"/>
</dbReference>
<gene>
    <name evidence="3" type="ORF">ACFOWM_12725</name>
</gene>
<dbReference type="Pfam" id="PF13585">
    <property type="entry name" value="CHU_C"/>
    <property type="match status" value="1"/>
</dbReference>
<dbReference type="EMBL" id="JBHSCZ010000004">
    <property type="protein sequence ID" value="MFC4263752.1"/>
    <property type="molecule type" value="Genomic_DNA"/>
</dbReference>
<keyword evidence="1" id="KW-0732">Signal</keyword>
<name>A0ABV8QVJ7_9BACT</name>
<protein>
    <submittedName>
        <fullName evidence="3">Gliding motility-associated C-terminal domain-containing protein</fullName>
    </submittedName>
</protein>
<dbReference type="Proteomes" id="UP001595907">
    <property type="component" value="Unassembled WGS sequence"/>
</dbReference>
<organism evidence="3 4">
    <name type="scientific">Ferruginibacter yonginensis</name>
    <dbReference type="NCBI Taxonomy" id="1310416"/>
    <lineage>
        <taxon>Bacteria</taxon>
        <taxon>Pseudomonadati</taxon>
        <taxon>Bacteroidota</taxon>
        <taxon>Chitinophagia</taxon>
        <taxon>Chitinophagales</taxon>
        <taxon>Chitinophagaceae</taxon>
        <taxon>Ferruginibacter</taxon>
    </lineage>
</organism>
<dbReference type="Pfam" id="PF23759">
    <property type="entry name" value="GBD_T9SS_assoc"/>
    <property type="match status" value="5"/>
</dbReference>
<keyword evidence="4" id="KW-1185">Reference proteome</keyword>
<dbReference type="Gene3D" id="2.60.120.380">
    <property type="match status" value="1"/>
</dbReference>
<dbReference type="NCBIfam" id="TIGR04131">
    <property type="entry name" value="Bac_Flav_CTERM"/>
    <property type="match status" value="1"/>
</dbReference>
<feature type="domain" description="Fibronectin type-III" evidence="2">
    <location>
        <begin position="641"/>
        <end position="720"/>
    </location>
</feature>
<dbReference type="InterPro" id="IPR044023">
    <property type="entry name" value="Ig_7"/>
</dbReference>
<comment type="caution">
    <text evidence="3">The sequence shown here is derived from an EMBL/GenBank/DDBJ whole genome shotgun (WGS) entry which is preliminary data.</text>
</comment>
<dbReference type="Pfam" id="PF19081">
    <property type="entry name" value="Ig_7"/>
    <property type="match status" value="8"/>
</dbReference>
<dbReference type="InterPro" id="IPR056600">
    <property type="entry name" value="GBD_T9SS_assoc"/>
</dbReference>
<feature type="chain" id="PRO_5046556344" evidence="1">
    <location>
        <begin position="37"/>
        <end position="1915"/>
    </location>
</feature>
<reference evidence="4" key="1">
    <citation type="journal article" date="2019" name="Int. J. Syst. Evol. Microbiol.">
        <title>The Global Catalogue of Microorganisms (GCM) 10K type strain sequencing project: providing services to taxonomists for standard genome sequencing and annotation.</title>
        <authorList>
            <consortium name="The Broad Institute Genomics Platform"/>
            <consortium name="The Broad Institute Genome Sequencing Center for Infectious Disease"/>
            <person name="Wu L."/>
            <person name="Ma J."/>
        </authorList>
    </citation>
    <scope>NUCLEOTIDE SEQUENCE [LARGE SCALE GENOMIC DNA]</scope>
    <source>
        <strain evidence="4">CECT 8289</strain>
    </source>
</reference>
<feature type="domain" description="Fibronectin type-III" evidence="2">
    <location>
        <begin position="789"/>
        <end position="859"/>
    </location>
</feature>
<evidence type="ECO:0000259" key="2">
    <source>
        <dbReference type="SMART" id="SM00060"/>
    </source>
</evidence>
<evidence type="ECO:0000313" key="3">
    <source>
        <dbReference type="EMBL" id="MFC4263752.1"/>
    </source>
</evidence>